<feature type="compositionally biased region" description="Low complexity" evidence="4">
    <location>
        <begin position="18"/>
        <end position="27"/>
    </location>
</feature>
<feature type="region of interest" description="Disordered" evidence="4">
    <location>
        <begin position="18"/>
        <end position="44"/>
    </location>
</feature>
<keyword evidence="3" id="KW-0067">ATP-binding</keyword>
<dbReference type="PANTHER" id="PTHR45626:SF14">
    <property type="entry name" value="ATP-DEPENDENT DNA HELICASE (EUROFUNG)"/>
    <property type="match status" value="1"/>
</dbReference>
<evidence type="ECO:0000256" key="2">
    <source>
        <dbReference type="ARBA" id="ARBA00022801"/>
    </source>
</evidence>
<gene>
    <name evidence="6" type="ORF">ACHAWU_006748</name>
</gene>
<dbReference type="SMART" id="SM00487">
    <property type="entry name" value="DEXDc"/>
    <property type="match status" value="1"/>
</dbReference>
<reference evidence="6 7" key="1">
    <citation type="submission" date="2024-10" db="EMBL/GenBank/DDBJ databases">
        <title>Updated reference genomes for cyclostephanoid diatoms.</title>
        <authorList>
            <person name="Roberts W.R."/>
            <person name="Alverson A.J."/>
        </authorList>
    </citation>
    <scope>NUCLEOTIDE SEQUENCE [LARGE SCALE GENOMIC DNA]</scope>
    <source>
        <strain evidence="6 7">AJA232-27</strain>
    </source>
</reference>
<evidence type="ECO:0000256" key="4">
    <source>
        <dbReference type="SAM" id="MobiDB-lite"/>
    </source>
</evidence>
<dbReference type="InterPro" id="IPR050628">
    <property type="entry name" value="SNF2_RAD54_helicase_TF"/>
</dbReference>
<dbReference type="EMBL" id="JALLBG020000009">
    <property type="protein sequence ID" value="KAL3772550.1"/>
    <property type="molecule type" value="Genomic_DNA"/>
</dbReference>
<evidence type="ECO:0000256" key="1">
    <source>
        <dbReference type="ARBA" id="ARBA00022741"/>
    </source>
</evidence>
<evidence type="ECO:0000259" key="5">
    <source>
        <dbReference type="SMART" id="SM00487"/>
    </source>
</evidence>
<dbReference type="InterPro" id="IPR014001">
    <property type="entry name" value="Helicase_ATP-bd"/>
</dbReference>
<dbReference type="Proteomes" id="UP001530293">
    <property type="component" value="Unassembled WGS sequence"/>
</dbReference>
<dbReference type="GO" id="GO:0005524">
    <property type="term" value="F:ATP binding"/>
    <property type="evidence" value="ECO:0007669"/>
    <property type="project" value="UniProtKB-KW"/>
</dbReference>
<keyword evidence="2" id="KW-0378">Hydrolase</keyword>
<feature type="domain" description="Helicase ATP-binding" evidence="5">
    <location>
        <begin position="108"/>
        <end position="516"/>
    </location>
</feature>
<name>A0ABD3N8Z0_9STRA</name>
<dbReference type="SUPFAM" id="SSF52540">
    <property type="entry name" value="P-loop containing nucleoside triphosphate hydrolases"/>
    <property type="match status" value="2"/>
</dbReference>
<proteinExistence type="predicted"/>
<dbReference type="Pfam" id="PF00176">
    <property type="entry name" value="SNF2-rel_dom"/>
    <property type="match status" value="1"/>
</dbReference>
<keyword evidence="7" id="KW-1185">Reference proteome</keyword>
<protein>
    <recommendedName>
        <fullName evidence="5">Helicase ATP-binding domain-containing protein</fullName>
    </recommendedName>
</protein>
<dbReference type="InterPro" id="IPR027417">
    <property type="entry name" value="P-loop_NTPase"/>
</dbReference>
<evidence type="ECO:0000313" key="7">
    <source>
        <dbReference type="Proteomes" id="UP001530293"/>
    </source>
</evidence>
<dbReference type="InterPro" id="IPR000330">
    <property type="entry name" value="SNF2_N"/>
</dbReference>
<dbReference type="PANTHER" id="PTHR45626">
    <property type="entry name" value="TRANSCRIPTION TERMINATION FACTOR 2-RELATED"/>
    <property type="match status" value="1"/>
</dbReference>
<comment type="caution">
    <text evidence="6">The sequence shown here is derived from an EMBL/GenBank/DDBJ whole genome shotgun (WGS) entry which is preliminary data.</text>
</comment>
<evidence type="ECO:0000313" key="6">
    <source>
        <dbReference type="EMBL" id="KAL3772550.1"/>
    </source>
</evidence>
<dbReference type="AlphaFoldDB" id="A0ABD3N8Z0"/>
<dbReference type="InterPro" id="IPR038718">
    <property type="entry name" value="SNF2-like_sf"/>
</dbReference>
<organism evidence="6 7">
    <name type="scientific">Discostella pseudostelligera</name>
    <dbReference type="NCBI Taxonomy" id="259834"/>
    <lineage>
        <taxon>Eukaryota</taxon>
        <taxon>Sar</taxon>
        <taxon>Stramenopiles</taxon>
        <taxon>Ochrophyta</taxon>
        <taxon>Bacillariophyta</taxon>
        <taxon>Coscinodiscophyceae</taxon>
        <taxon>Thalassiosirophycidae</taxon>
        <taxon>Stephanodiscales</taxon>
        <taxon>Stephanodiscaceae</taxon>
        <taxon>Discostella</taxon>
    </lineage>
</organism>
<accession>A0ABD3N8Z0</accession>
<dbReference type="Gene3D" id="3.40.50.300">
    <property type="entry name" value="P-loop containing nucleotide triphosphate hydrolases"/>
    <property type="match status" value="2"/>
</dbReference>
<dbReference type="GO" id="GO:0016787">
    <property type="term" value="F:hydrolase activity"/>
    <property type="evidence" value="ECO:0007669"/>
    <property type="project" value="UniProtKB-KW"/>
</dbReference>
<sequence length="1113" mass="126538">MNDLLSLFILRSTGTNVNTNTNTTATDTDNDKISPHQQQQHSQQLVVDTSSSWDYLSLRDLYQLKCVSKATYESLEWVEYNRCRDGKDYLVPFPGYPGVLSTPSDVKFGAGLFPHQLSSLRAMHRAENHNTHFGALRGGILGDAPGLGKTITMLSLIANTAGCKPQTPKEFYDDASIAEHWKLMRTNPVFRVEILKALQPFRNNGYILQNTYDEMAIYVSPPYTDDRFPTLGSFEQYVHTTMRNRASQAQLDLFRRNVMAFKAGLDKRNRRFFNNDKGKRMLFERNLIPCSSTVVIVPDALLEHWADQIRRHVNLGVFVDPNYFDRNKYNNFHSYNGNGNGEGAGGGEVRSEERPKNGVVYIDGVGDLSTARFPLNHQQIPLPSSYDLMSYTIVVVPFSRIRQHYVAMQKRRREEETMATYRASEDASAHYNSPLLQLRWFRIVVDEGHEVGEHAAGSDVTKFINQMGAERRWVMSGTPTTGDEDSPKFTAKGLDQLQRLLLFLRRETYGTTISQFDGKNNSSWSDTALREGNKWTAKSAWDKHVKKPFLNKQEDGRKELYRVLDEVMIMHKKEDLSLPKPIFKQSQIDILVPPDIQSAIIDIVHSTAESDTITDALRKIGIAHHEQRLRPALTEGGSILFDALIDEYLRTDGFQALVDEGQANFIIDVIRKEQLALEDRGGAIIGSVNAPITAATQLEFCSKNWVDRRPFKAVVYSNSHKYLLSVAEYLYAAFDNENIAEMIEGKIEQMSYELGRFRHNFKEGKDCPICGGWNEFTGKKLASCNNRLVEVFYDGKTFLIEPERIKRAVGPAEFRSLGDRMQKIMYGSPVEMDRLDGAPLSKYNVSHLHWRVGDVLCIDTRDPHPLLRKRWSEEQWAKYGSVRCMELAAEYAFEGQDNYFGPLPVDETEVIVRLTKWQPCGRFHSRPRWDARRCKNIGWYTGPNLQDVEMREQREDTFLLLLDARLSHGLDLSFVTHMFLLEPIDDAALLEQVTSRAHRLGCTGPVTIDTLNVWHEMDSTTKGVAKKLSSSVQDETKKRTSTSVCEHCYRSFETLELAEAHELTCERNPDGNAKVDPFHLSSVYRDIRPPAPMLVGGPSDDGDKGVIQLDGVS</sequence>
<evidence type="ECO:0000256" key="3">
    <source>
        <dbReference type="ARBA" id="ARBA00022840"/>
    </source>
</evidence>
<keyword evidence="1" id="KW-0547">Nucleotide-binding</keyword>
<dbReference type="Gene3D" id="3.40.50.10810">
    <property type="entry name" value="Tandem AAA-ATPase domain"/>
    <property type="match status" value="1"/>
</dbReference>